<dbReference type="SUPFAM" id="SSF68912">
    <property type="entry name" value="Rho N-terminal domain-like"/>
    <property type="match status" value="1"/>
</dbReference>
<dbReference type="EMBL" id="FXTM01000013">
    <property type="protein sequence ID" value="SMO59476.1"/>
    <property type="molecule type" value="Genomic_DNA"/>
</dbReference>
<name>A0A521CJ50_9BACT</name>
<evidence type="ECO:0000259" key="1">
    <source>
        <dbReference type="SMART" id="SM00959"/>
    </source>
</evidence>
<reference evidence="2 3" key="1">
    <citation type="submission" date="2017-05" db="EMBL/GenBank/DDBJ databases">
        <authorList>
            <person name="Varghese N."/>
            <person name="Submissions S."/>
        </authorList>
    </citation>
    <scope>NUCLEOTIDE SEQUENCE [LARGE SCALE GENOMIC DNA]</scope>
    <source>
        <strain evidence="2 3">DSM 16304</strain>
    </source>
</reference>
<keyword evidence="3" id="KW-1185">Reference proteome</keyword>
<evidence type="ECO:0000313" key="3">
    <source>
        <dbReference type="Proteomes" id="UP000317315"/>
    </source>
</evidence>
<feature type="domain" description="Rho termination factor-like N-terminal" evidence="1">
    <location>
        <begin position="78"/>
        <end position="117"/>
    </location>
</feature>
<dbReference type="RefSeq" id="WP_185954262.1">
    <property type="nucleotide sequence ID" value="NZ_FXTM01000013.1"/>
</dbReference>
<gene>
    <name evidence="2" type="ORF">SAMN06269117_11324</name>
</gene>
<dbReference type="SMART" id="SM00959">
    <property type="entry name" value="Rho_N"/>
    <property type="match status" value="1"/>
</dbReference>
<organism evidence="2 3">
    <name type="scientific">Balnearium lithotrophicum</name>
    <dbReference type="NCBI Taxonomy" id="223788"/>
    <lineage>
        <taxon>Bacteria</taxon>
        <taxon>Pseudomonadati</taxon>
        <taxon>Aquificota</taxon>
        <taxon>Aquificia</taxon>
        <taxon>Desulfurobacteriales</taxon>
        <taxon>Desulfurobacteriaceae</taxon>
        <taxon>Balnearium</taxon>
    </lineage>
</organism>
<proteinExistence type="predicted"/>
<dbReference type="InterPro" id="IPR011112">
    <property type="entry name" value="Rho-like_N"/>
</dbReference>
<dbReference type="GO" id="GO:0006353">
    <property type="term" value="P:DNA-templated transcription termination"/>
    <property type="evidence" value="ECO:0007669"/>
    <property type="project" value="InterPro"/>
</dbReference>
<sequence length="117" mass="13287">MADKWIKVTPGVITGYFKGKRIRIEQNDVIEDAELVKVYPQDFKPVKTSAIREVPVVSNPSSPVEQEPSEAPLFTEEELEKLHKKELLEIAKKMGIETEGLKKDELIKAILEAQKNE</sequence>
<dbReference type="Proteomes" id="UP000317315">
    <property type="component" value="Unassembled WGS sequence"/>
</dbReference>
<evidence type="ECO:0000313" key="2">
    <source>
        <dbReference type="EMBL" id="SMO59476.1"/>
    </source>
</evidence>
<dbReference type="Gene3D" id="1.10.720.10">
    <property type="match status" value="1"/>
</dbReference>
<dbReference type="InterPro" id="IPR036269">
    <property type="entry name" value="Rho_N_sf"/>
</dbReference>
<accession>A0A521CJ50</accession>
<protein>
    <submittedName>
        <fullName evidence="2">Rho termination factor, N-terminal domain</fullName>
    </submittedName>
</protein>
<dbReference type="AlphaFoldDB" id="A0A521CJ50"/>
<dbReference type="Pfam" id="PF07498">
    <property type="entry name" value="Rho_N"/>
    <property type="match status" value="1"/>
</dbReference>